<dbReference type="InterPro" id="IPR015797">
    <property type="entry name" value="NUDIX_hydrolase-like_dom_sf"/>
</dbReference>
<proteinExistence type="predicted"/>
<evidence type="ECO:0000256" key="1">
    <source>
        <dbReference type="ARBA" id="ARBA00001946"/>
    </source>
</evidence>
<feature type="domain" description="Nudix hydrolase" evidence="3">
    <location>
        <begin position="1"/>
        <end position="115"/>
    </location>
</feature>
<evidence type="ECO:0000256" key="2">
    <source>
        <dbReference type="ARBA" id="ARBA00022801"/>
    </source>
</evidence>
<dbReference type="EMBL" id="WTFF01000008">
    <property type="protein sequence ID" value="MBW5480808.1"/>
    <property type="molecule type" value="Genomic_DNA"/>
</dbReference>
<dbReference type="Proteomes" id="UP000812013">
    <property type="component" value="Unassembled WGS sequence"/>
</dbReference>
<gene>
    <name evidence="4" type="ORF">GPJ59_02565</name>
</gene>
<keyword evidence="2" id="KW-0378">Hydrolase</keyword>
<dbReference type="Pfam" id="PF00293">
    <property type="entry name" value="NUDIX"/>
    <property type="match status" value="1"/>
</dbReference>
<evidence type="ECO:0000313" key="4">
    <source>
        <dbReference type="EMBL" id="MBW5480808.1"/>
    </source>
</evidence>
<evidence type="ECO:0000313" key="5">
    <source>
        <dbReference type="Proteomes" id="UP000812013"/>
    </source>
</evidence>
<sequence>MSRRRQQQVFPGMWQVPAGLMEEPEPARAAAAREFTEETSATVDPFDLRFVHLMHHVSTGSGSRRIAFFFETDRWHGSIGNPEPDKYEGWQWYKTSGLPEPLPPYLAVALQHIADGTPYSEYAWPANTALA</sequence>
<name>A0ABS6YZ91_9ACTN</name>
<accession>A0ABS6YZ91</accession>
<dbReference type="Gene3D" id="3.90.79.10">
    <property type="entry name" value="Nucleoside Triphosphate Pyrophosphohydrolase"/>
    <property type="match status" value="1"/>
</dbReference>
<dbReference type="SUPFAM" id="SSF55811">
    <property type="entry name" value="Nudix"/>
    <property type="match status" value="1"/>
</dbReference>
<dbReference type="PROSITE" id="PS51462">
    <property type="entry name" value="NUDIX"/>
    <property type="match status" value="1"/>
</dbReference>
<comment type="caution">
    <text evidence="4">The sequence shown here is derived from an EMBL/GenBank/DDBJ whole genome shotgun (WGS) entry which is preliminary data.</text>
</comment>
<keyword evidence="5" id="KW-1185">Reference proteome</keyword>
<dbReference type="PANTHER" id="PTHR43046:SF14">
    <property type="entry name" value="MUTT_NUDIX FAMILY PROTEIN"/>
    <property type="match status" value="1"/>
</dbReference>
<protein>
    <submittedName>
        <fullName evidence="4">NUDIX domain-containing protein</fullName>
    </submittedName>
</protein>
<reference evidence="4 5" key="1">
    <citation type="submission" date="2019-12" db="EMBL/GenBank/DDBJ databases">
        <title>Genome sequence of Streptomyces bambusae.</title>
        <authorList>
            <person name="Bansal K."/>
            <person name="Choksket S."/>
            <person name="Korpole S."/>
            <person name="Patil P.B."/>
        </authorList>
    </citation>
    <scope>NUCLEOTIDE SEQUENCE [LARGE SCALE GENOMIC DNA]</scope>
    <source>
        <strain evidence="4 5">SK60</strain>
    </source>
</reference>
<dbReference type="InterPro" id="IPR000086">
    <property type="entry name" value="NUDIX_hydrolase_dom"/>
</dbReference>
<comment type="cofactor">
    <cofactor evidence="1">
        <name>Mg(2+)</name>
        <dbReference type="ChEBI" id="CHEBI:18420"/>
    </cofactor>
</comment>
<organism evidence="4 5">
    <name type="scientific">Streptomyces bambusae</name>
    <dbReference type="NCBI Taxonomy" id="1550616"/>
    <lineage>
        <taxon>Bacteria</taxon>
        <taxon>Bacillati</taxon>
        <taxon>Actinomycetota</taxon>
        <taxon>Actinomycetes</taxon>
        <taxon>Kitasatosporales</taxon>
        <taxon>Streptomycetaceae</taxon>
        <taxon>Streptomyces</taxon>
    </lineage>
</organism>
<evidence type="ECO:0000259" key="3">
    <source>
        <dbReference type="PROSITE" id="PS51462"/>
    </source>
</evidence>
<dbReference type="PANTHER" id="PTHR43046">
    <property type="entry name" value="GDP-MANNOSE MANNOSYL HYDROLASE"/>
    <property type="match status" value="1"/>
</dbReference>